<evidence type="ECO:0000256" key="4">
    <source>
        <dbReference type="ARBA" id="ARBA00023015"/>
    </source>
</evidence>
<dbReference type="Gene3D" id="2.40.290.10">
    <property type="match status" value="1"/>
</dbReference>
<dbReference type="Proteomes" id="UP000499080">
    <property type="component" value="Unassembled WGS sequence"/>
</dbReference>
<dbReference type="EMBL" id="BGPR01147268">
    <property type="protein sequence ID" value="GBN78894.1"/>
    <property type="molecule type" value="Genomic_DNA"/>
</dbReference>
<comment type="subcellular location">
    <subcellularLocation>
        <location evidence="1">Nucleus</location>
    </subcellularLocation>
</comment>
<dbReference type="InterPro" id="IPR010912">
    <property type="entry name" value="SPOC_met"/>
</dbReference>
<evidence type="ECO:0000256" key="2">
    <source>
        <dbReference type="ARBA" id="ARBA00022553"/>
    </source>
</evidence>
<comment type="caution">
    <text evidence="12">The sequence shown here is derived from an EMBL/GenBank/DDBJ whole genome shotgun (WGS) entry which is preliminary data.</text>
</comment>
<reference evidence="12 13" key="1">
    <citation type="journal article" date="2019" name="Sci. Rep.">
        <title>Orb-weaving spider Araneus ventricosus genome elucidates the spidroin gene catalogue.</title>
        <authorList>
            <person name="Kono N."/>
            <person name="Nakamura H."/>
            <person name="Ohtoshi R."/>
            <person name="Moran D.A.P."/>
            <person name="Shinohara A."/>
            <person name="Yoshida Y."/>
            <person name="Fujiwara M."/>
            <person name="Mori M."/>
            <person name="Tomita M."/>
            <person name="Arakawa K."/>
        </authorList>
    </citation>
    <scope>NUCLEOTIDE SEQUENCE [LARGE SCALE GENOMIC DNA]</scope>
</reference>
<keyword evidence="5" id="KW-0175">Coiled coil</keyword>
<gene>
    <name evidence="12" type="primary">spen_3</name>
    <name evidence="9" type="synonym">spen_1</name>
    <name evidence="10" type="synonym">spen_2</name>
    <name evidence="11" type="synonym">spen_4</name>
    <name evidence="9" type="ORF">AVEN_130050_1</name>
    <name evidence="11" type="ORF">AVEN_172721_1</name>
    <name evidence="12" type="ORF">AVEN_198981_1</name>
    <name evidence="10" type="ORF">AVEN_205131_1</name>
</gene>
<dbReference type="PROSITE" id="PS50917">
    <property type="entry name" value="SPOC"/>
    <property type="match status" value="1"/>
</dbReference>
<evidence type="ECO:0000256" key="3">
    <source>
        <dbReference type="ARBA" id="ARBA00022884"/>
    </source>
</evidence>
<dbReference type="GO" id="GO:0005634">
    <property type="term" value="C:nucleus"/>
    <property type="evidence" value="ECO:0007669"/>
    <property type="project" value="UniProtKB-SubCell"/>
</dbReference>
<proteinExistence type="predicted"/>
<dbReference type="EMBL" id="BGPR01168942">
    <property type="protein sequence ID" value="GBM23849.1"/>
    <property type="molecule type" value="Genomic_DNA"/>
</dbReference>
<evidence type="ECO:0000313" key="9">
    <source>
        <dbReference type="EMBL" id="GBM23849.1"/>
    </source>
</evidence>
<keyword evidence="3" id="KW-0694">RNA-binding</keyword>
<dbReference type="OrthoDB" id="6437320at2759"/>
<dbReference type="InterPro" id="IPR012921">
    <property type="entry name" value="SPOC_C"/>
</dbReference>
<dbReference type="EMBL" id="BGPR01147271">
    <property type="protein sequence ID" value="GBN78900.1"/>
    <property type="molecule type" value="Genomic_DNA"/>
</dbReference>
<dbReference type="Pfam" id="PF07744">
    <property type="entry name" value="SPOC"/>
    <property type="match status" value="1"/>
</dbReference>
<evidence type="ECO:0000313" key="10">
    <source>
        <dbReference type="EMBL" id="GBM23884.1"/>
    </source>
</evidence>
<dbReference type="SUPFAM" id="SSF100939">
    <property type="entry name" value="SPOC domain-like"/>
    <property type="match status" value="1"/>
</dbReference>
<dbReference type="FunFam" id="2.40.290.10:FF:000002">
    <property type="entry name" value="Spen family transcriptional repressor"/>
    <property type="match status" value="1"/>
</dbReference>
<dbReference type="CDD" id="cd21543">
    <property type="entry name" value="SPOC_SHARP"/>
    <property type="match status" value="1"/>
</dbReference>
<evidence type="ECO:0000313" key="12">
    <source>
        <dbReference type="EMBL" id="GBN78900.1"/>
    </source>
</evidence>
<evidence type="ECO:0000256" key="5">
    <source>
        <dbReference type="ARBA" id="ARBA00023054"/>
    </source>
</evidence>
<name>A0A4Y2RVA1_ARAVE</name>
<keyword evidence="13" id="KW-1185">Reference proteome</keyword>
<dbReference type="EMBL" id="BGPR01168948">
    <property type="protein sequence ID" value="GBM23884.1"/>
    <property type="molecule type" value="Genomic_DNA"/>
</dbReference>
<evidence type="ECO:0000313" key="11">
    <source>
        <dbReference type="EMBL" id="GBN78894.1"/>
    </source>
</evidence>
<keyword evidence="7" id="KW-0539">Nucleus</keyword>
<feature type="domain" description="SPOC" evidence="8">
    <location>
        <begin position="1"/>
        <end position="121"/>
    </location>
</feature>
<evidence type="ECO:0000313" key="13">
    <source>
        <dbReference type="Proteomes" id="UP000499080"/>
    </source>
</evidence>
<keyword evidence="2" id="KW-0597">Phosphoprotein</keyword>
<accession>A0A4Y2RVA1</accession>
<keyword evidence="6" id="KW-0804">Transcription</keyword>
<sequence length="121" mass="13521">RYPVIWQGILALKNDQAAVQMHFVSGNLNIARASLPPVDFETSPLRIAQRMRLEPQQLEGVKKKIQMMDEHCVLMALPCGKDHVDVFQQSNNLKTGFINYLQRKSAAGIVNAAHPGSQQVN</sequence>
<dbReference type="InterPro" id="IPR016194">
    <property type="entry name" value="SPOC-like_C_dom_sf"/>
</dbReference>
<evidence type="ECO:0000256" key="7">
    <source>
        <dbReference type="ARBA" id="ARBA00023242"/>
    </source>
</evidence>
<dbReference type="PANTHER" id="PTHR23189">
    <property type="entry name" value="RNA RECOGNITION MOTIF-CONTAINING"/>
    <property type="match status" value="1"/>
</dbReference>
<keyword evidence="4" id="KW-0805">Transcription regulation</keyword>
<evidence type="ECO:0000256" key="6">
    <source>
        <dbReference type="ARBA" id="ARBA00023163"/>
    </source>
</evidence>
<dbReference type="AlphaFoldDB" id="A0A4Y2RVA1"/>
<evidence type="ECO:0000256" key="1">
    <source>
        <dbReference type="ARBA" id="ARBA00004123"/>
    </source>
</evidence>
<feature type="non-terminal residue" evidence="12">
    <location>
        <position position="1"/>
    </location>
</feature>
<organism evidence="12 13">
    <name type="scientific">Araneus ventricosus</name>
    <name type="common">Orbweaver spider</name>
    <name type="synonym">Epeira ventricosa</name>
    <dbReference type="NCBI Taxonomy" id="182803"/>
    <lineage>
        <taxon>Eukaryota</taxon>
        <taxon>Metazoa</taxon>
        <taxon>Ecdysozoa</taxon>
        <taxon>Arthropoda</taxon>
        <taxon>Chelicerata</taxon>
        <taxon>Arachnida</taxon>
        <taxon>Araneae</taxon>
        <taxon>Araneomorphae</taxon>
        <taxon>Entelegynae</taxon>
        <taxon>Araneoidea</taxon>
        <taxon>Araneidae</taxon>
        <taxon>Araneus</taxon>
    </lineage>
</organism>
<evidence type="ECO:0000259" key="8">
    <source>
        <dbReference type="PROSITE" id="PS50917"/>
    </source>
</evidence>
<protein>
    <submittedName>
        <fullName evidence="12">Protein split ends</fullName>
    </submittedName>
</protein>
<dbReference type="GO" id="GO:0003723">
    <property type="term" value="F:RNA binding"/>
    <property type="evidence" value="ECO:0007669"/>
    <property type="project" value="UniProtKB-KW"/>
</dbReference>